<evidence type="ECO:0000256" key="7">
    <source>
        <dbReference type="SAM" id="Phobius"/>
    </source>
</evidence>
<dbReference type="Proteomes" id="UP001226720">
    <property type="component" value="Unassembled WGS sequence"/>
</dbReference>
<keyword evidence="6 7" id="KW-0472">Membrane</keyword>
<evidence type="ECO:0000256" key="5">
    <source>
        <dbReference type="ARBA" id="ARBA00022989"/>
    </source>
</evidence>
<dbReference type="Pfam" id="PF04239">
    <property type="entry name" value="DUF421"/>
    <property type="match status" value="1"/>
</dbReference>
<protein>
    <submittedName>
        <fullName evidence="9">Uncharacterized membrane protein YcaP (DUF421 family)</fullName>
    </submittedName>
</protein>
<comment type="caution">
    <text evidence="9">The sequence shown here is derived from an EMBL/GenBank/DDBJ whole genome shotgun (WGS) entry which is preliminary data.</text>
</comment>
<dbReference type="PANTHER" id="PTHR34582">
    <property type="entry name" value="UPF0702 TRANSMEMBRANE PROTEIN YCAP"/>
    <property type="match status" value="1"/>
</dbReference>
<evidence type="ECO:0000259" key="8">
    <source>
        <dbReference type="Pfam" id="PF04239"/>
    </source>
</evidence>
<sequence>MDIDLLWKAVLIVIGGTLLLRVAGRKSISQMTLAQVVIMIGIGSLLVQPIVGKNIFTTLLVGLALVLSLVFVEYSQLKFDWLERFITGRSKVIIKNGVIQEKNLKKLRFTVDQLEMKLRQSQVHTISDVANATLEPNGQLGFQLRESKQPATKEDVANLYRELKAINRILQGVSNAPIVEPIPQSAVDQKTTLFDEVGSTVHNPSVPPKLQ</sequence>
<feature type="transmembrane region" description="Helical" evidence="7">
    <location>
        <begin position="31"/>
        <end position="50"/>
    </location>
</feature>
<accession>A0ABU0K9E2</accession>
<dbReference type="EMBL" id="JAUSWM010000009">
    <property type="protein sequence ID" value="MDQ0484737.1"/>
    <property type="molecule type" value="Genomic_DNA"/>
</dbReference>
<proteinExistence type="inferred from homology"/>
<evidence type="ECO:0000256" key="1">
    <source>
        <dbReference type="ARBA" id="ARBA00004651"/>
    </source>
</evidence>
<evidence type="ECO:0000313" key="10">
    <source>
        <dbReference type="Proteomes" id="UP001226720"/>
    </source>
</evidence>
<keyword evidence="10" id="KW-1185">Reference proteome</keyword>
<feature type="transmembrane region" description="Helical" evidence="7">
    <location>
        <begin position="6"/>
        <end position="24"/>
    </location>
</feature>
<feature type="domain" description="YetF C-terminal" evidence="8">
    <location>
        <begin position="78"/>
        <end position="147"/>
    </location>
</feature>
<gene>
    <name evidence="9" type="ORF">QO000_003723</name>
</gene>
<dbReference type="Gene3D" id="3.30.240.20">
    <property type="entry name" value="bsu07140 like domains"/>
    <property type="match status" value="1"/>
</dbReference>
<name>A0ABU0K9E2_9BACL</name>
<comment type="subcellular location">
    <subcellularLocation>
        <location evidence="1">Cell membrane</location>
        <topology evidence="1">Multi-pass membrane protein</topology>
    </subcellularLocation>
</comment>
<organism evidence="9 10">
    <name type="scientific">Guptibacillus hwajinpoensis</name>
    <dbReference type="NCBI Taxonomy" id="208199"/>
    <lineage>
        <taxon>Bacteria</taxon>
        <taxon>Bacillati</taxon>
        <taxon>Bacillota</taxon>
        <taxon>Bacilli</taxon>
        <taxon>Bacillales</taxon>
        <taxon>Guptibacillaceae</taxon>
        <taxon>Guptibacillus</taxon>
    </lineage>
</organism>
<comment type="similarity">
    <text evidence="2">Belongs to the UPF0702 family.</text>
</comment>
<evidence type="ECO:0000313" key="9">
    <source>
        <dbReference type="EMBL" id="MDQ0484737.1"/>
    </source>
</evidence>
<evidence type="ECO:0000256" key="4">
    <source>
        <dbReference type="ARBA" id="ARBA00022692"/>
    </source>
</evidence>
<dbReference type="RefSeq" id="WP_301553123.1">
    <property type="nucleotide sequence ID" value="NZ_JAQRMZ010000017.1"/>
</dbReference>
<dbReference type="PANTHER" id="PTHR34582:SF2">
    <property type="entry name" value="UPF0702 TRANSMEMBRANE PROTEIN YDFR"/>
    <property type="match status" value="1"/>
</dbReference>
<dbReference type="GeneID" id="301328955"/>
<keyword evidence="3" id="KW-1003">Cell membrane</keyword>
<evidence type="ECO:0000256" key="3">
    <source>
        <dbReference type="ARBA" id="ARBA00022475"/>
    </source>
</evidence>
<evidence type="ECO:0000256" key="2">
    <source>
        <dbReference type="ARBA" id="ARBA00006448"/>
    </source>
</evidence>
<keyword evidence="4 7" id="KW-0812">Transmembrane</keyword>
<keyword evidence="5 7" id="KW-1133">Transmembrane helix</keyword>
<dbReference type="InterPro" id="IPR023090">
    <property type="entry name" value="UPF0702_alpha/beta_dom_sf"/>
</dbReference>
<feature type="transmembrane region" description="Helical" evidence="7">
    <location>
        <begin position="56"/>
        <end position="74"/>
    </location>
</feature>
<dbReference type="InterPro" id="IPR007353">
    <property type="entry name" value="DUF421"/>
</dbReference>
<reference evidence="9" key="1">
    <citation type="submission" date="2023-07" db="EMBL/GenBank/DDBJ databases">
        <title>Genomic Encyclopedia of Type Strains, Phase IV (KMG-IV): sequencing the most valuable type-strain genomes for metagenomic binning, comparative biology and taxonomic classification.</title>
        <authorList>
            <person name="Goeker M."/>
        </authorList>
    </citation>
    <scope>NUCLEOTIDE SEQUENCE [LARGE SCALE GENOMIC DNA]</scope>
    <source>
        <strain evidence="9">JSM 076093</strain>
    </source>
</reference>
<evidence type="ECO:0000256" key="6">
    <source>
        <dbReference type="ARBA" id="ARBA00023136"/>
    </source>
</evidence>